<evidence type="ECO:0000256" key="2">
    <source>
        <dbReference type="SAM" id="MobiDB-lite"/>
    </source>
</evidence>
<dbReference type="EMBL" id="KV417344">
    <property type="protein sequence ID" value="KZO90358.1"/>
    <property type="molecule type" value="Genomic_DNA"/>
</dbReference>
<feature type="region of interest" description="Disordered" evidence="2">
    <location>
        <begin position="1"/>
        <end position="23"/>
    </location>
</feature>
<evidence type="ECO:0000256" key="1">
    <source>
        <dbReference type="SAM" id="Coils"/>
    </source>
</evidence>
<feature type="domain" description="F-box" evidence="3">
    <location>
        <begin position="92"/>
        <end position="138"/>
    </location>
</feature>
<organism evidence="4 5">
    <name type="scientific">Calocera viscosa (strain TUFC12733)</name>
    <dbReference type="NCBI Taxonomy" id="1330018"/>
    <lineage>
        <taxon>Eukaryota</taxon>
        <taxon>Fungi</taxon>
        <taxon>Dikarya</taxon>
        <taxon>Basidiomycota</taxon>
        <taxon>Agaricomycotina</taxon>
        <taxon>Dacrymycetes</taxon>
        <taxon>Dacrymycetales</taxon>
        <taxon>Dacrymycetaceae</taxon>
        <taxon>Calocera</taxon>
    </lineage>
</organism>
<keyword evidence="5" id="KW-1185">Reference proteome</keyword>
<dbReference type="STRING" id="1330018.A0A167GAP4"/>
<dbReference type="OrthoDB" id="3365698at2759"/>
<evidence type="ECO:0000313" key="5">
    <source>
        <dbReference type="Proteomes" id="UP000076738"/>
    </source>
</evidence>
<dbReference type="InterPro" id="IPR032675">
    <property type="entry name" value="LRR_dom_sf"/>
</dbReference>
<dbReference type="Gene3D" id="3.80.10.10">
    <property type="entry name" value="Ribonuclease Inhibitor"/>
    <property type="match status" value="1"/>
</dbReference>
<dbReference type="InterPro" id="IPR001810">
    <property type="entry name" value="F-box_dom"/>
</dbReference>
<dbReference type="Gene3D" id="1.20.1280.50">
    <property type="match status" value="1"/>
</dbReference>
<proteinExistence type="predicted"/>
<protein>
    <recommendedName>
        <fullName evidence="3">F-box domain-containing protein</fullName>
    </recommendedName>
</protein>
<gene>
    <name evidence="4" type="ORF">CALVIDRAFT_603021</name>
</gene>
<name>A0A167GAP4_CALVF</name>
<dbReference type="AlphaFoldDB" id="A0A167GAP4"/>
<accession>A0A167GAP4</accession>
<dbReference type="SUPFAM" id="SSF52047">
    <property type="entry name" value="RNI-like"/>
    <property type="match status" value="1"/>
</dbReference>
<sequence length="485" mass="56139">MSSPYSDPFPLDEHDADDERPDFGHRWNEAALEDERLLHQQIEHERRKIEHERRQIEKARHHIELHQASLISKRDRLFTMRANRAPITRVSDDVLSLIFEFSADDLNPQINPCQVICSHVCHRWRTVAFRTSSLWTRFEIDSERSLSYAEQQLDEHKPFRFEVNIAPSCRDSFFDRLVWKICEFVTVQSHRLSHLQFTTCHHATKRFFSLTTYDLPALRSLAINPPFDITSFCPQGISTDQVSWNGEGIASAPVFHRFSLKDAALPSGFVALSNVTRLSLTTVDLYHGDDLVRMLCAFPRLQELHISHVRHRGVERLTVTERVCCTSLKKLYVDGEPRVMLDNLPAFVMPNLEHLILSDVSGWDSQLHLTKFFQHLDSVVRLNIFWDELGGEVVECLKGASNHAMLLLPDLHTLTVINRQHSSGLDWDSLSIRDEIFELLPQVVLERRSSRCPLERLQISPPLTKEERNLFEGHVILENIDPISV</sequence>
<evidence type="ECO:0000313" key="4">
    <source>
        <dbReference type="EMBL" id="KZO90358.1"/>
    </source>
</evidence>
<reference evidence="4 5" key="1">
    <citation type="journal article" date="2016" name="Mol. Biol. Evol.">
        <title>Comparative Genomics of Early-Diverging Mushroom-Forming Fungi Provides Insights into the Origins of Lignocellulose Decay Capabilities.</title>
        <authorList>
            <person name="Nagy L.G."/>
            <person name="Riley R."/>
            <person name="Tritt A."/>
            <person name="Adam C."/>
            <person name="Daum C."/>
            <person name="Floudas D."/>
            <person name="Sun H."/>
            <person name="Yadav J.S."/>
            <person name="Pangilinan J."/>
            <person name="Larsson K.H."/>
            <person name="Matsuura K."/>
            <person name="Barry K."/>
            <person name="Labutti K."/>
            <person name="Kuo R."/>
            <person name="Ohm R.A."/>
            <person name="Bhattacharya S.S."/>
            <person name="Shirouzu T."/>
            <person name="Yoshinaga Y."/>
            <person name="Martin F.M."/>
            <person name="Grigoriev I.V."/>
            <person name="Hibbett D.S."/>
        </authorList>
    </citation>
    <scope>NUCLEOTIDE SEQUENCE [LARGE SCALE GENOMIC DNA]</scope>
    <source>
        <strain evidence="4 5">TUFC12733</strain>
    </source>
</reference>
<dbReference type="Pfam" id="PF12937">
    <property type="entry name" value="F-box-like"/>
    <property type="match status" value="1"/>
</dbReference>
<keyword evidence="1" id="KW-0175">Coiled coil</keyword>
<evidence type="ECO:0000259" key="3">
    <source>
        <dbReference type="Pfam" id="PF12937"/>
    </source>
</evidence>
<dbReference type="Proteomes" id="UP000076738">
    <property type="component" value="Unassembled WGS sequence"/>
</dbReference>
<feature type="coiled-coil region" evidence="1">
    <location>
        <begin position="32"/>
        <end position="62"/>
    </location>
</feature>